<proteinExistence type="predicted"/>
<dbReference type="Proteomes" id="UP000241769">
    <property type="component" value="Unassembled WGS sequence"/>
</dbReference>
<gene>
    <name evidence="1" type="ORF">PROFUN_14518</name>
</gene>
<reference evidence="1 2" key="1">
    <citation type="journal article" date="2018" name="Genome Biol. Evol.">
        <title>Multiple Roots of Fruiting Body Formation in Amoebozoa.</title>
        <authorList>
            <person name="Hillmann F."/>
            <person name="Forbes G."/>
            <person name="Novohradska S."/>
            <person name="Ferling I."/>
            <person name="Riege K."/>
            <person name="Groth M."/>
            <person name="Westermann M."/>
            <person name="Marz M."/>
            <person name="Spaller T."/>
            <person name="Winckler T."/>
            <person name="Schaap P."/>
            <person name="Glockner G."/>
        </authorList>
    </citation>
    <scope>NUCLEOTIDE SEQUENCE [LARGE SCALE GENOMIC DNA]</scope>
    <source>
        <strain evidence="1 2">Jena</strain>
    </source>
</reference>
<evidence type="ECO:0000313" key="2">
    <source>
        <dbReference type="Proteomes" id="UP000241769"/>
    </source>
</evidence>
<dbReference type="InParanoid" id="A0A2P6MZP7"/>
<comment type="caution">
    <text evidence="1">The sequence shown here is derived from an EMBL/GenBank/DDBJ whole genome shotgun (WGS) entry which is preliminary data.</text>
</comment>
<organism evidence="1 2">
    <name type="scientific">Planoprotostelium fungivorum</name>
    <dbReference type="NCBI Taxonomy" id="1890364"/>
    <lineage>
        <taxon>Eukaryota</taxon>
        <taxon>Amoebozoa</taxon>
        <taxon>Evosea</taxon>
        <taxon>Variosea</taxon>
        <taxon>Cavosteliida</taxon>
        <taxon>Cavosteliaceae</taxon>
        <taxon>Planoprotostelium</taxon>
    </lineage>
</organism>
<name>A0A2P6MZP7_9EUKA</name>
<dbReference type="AlphaFoldDB" id="A0A2P6MZP7"/>
<dbReference type="EMBL" id="MDYQ01000276">
    <property type="protein sequence ID" value="PRP77177.1"/>
    <property type="molecule type" value="Genomic_DNA"/>
</dbReference>
<evidence type="ECO:0000313" key="1">
    <source>
        <dbReference type="EMBL" id="PRP77177.1"/>
    </source>
</evidence>
<accession>A0A2P6MZP7</accession>
<protein>
    <submittedName>
        <fullName evidence="1">Uncharacterized protein</fullName>
    </submittedName>
</protein>
<keyword evidence="2" id="KW-1185">Reference proteome</keyword>
<sequence length="68" mass="7747">MSIKPHLHWLRPFKLCSTARHLSLNLSTKKISKKKTGSTSLPSTVPTLRVHEHSERDLYRTSYDDSAG</sequence>